<accession>A0A174G4F2</accession>
<evidence type="ECO:0000313" key="2">
    <source>
        <dbReference type="EMBL" id="CUO55225.1"/>
    </source>
</evidence>
<organism evidence="2 3">
    <name type="scientific">Fusicatenibacter saccharivorans</name>
    <dbReference type="NCBI Taxonomy" id="1150298"/>
    <lineage>
        <taxon>Bacteria</taxon>
        <taxon>Bacillati</taxon>
        <taxon>Bacillota</taxon>
        <taxon>Clostridia</taxon>
        <taxon>Lachnospirales</taxon>
        <taxon>Lachnospiraceae</taxon>
        <taxon>Fusicatenibacter</taxon>
    </lineage>
</organism>
<dbReference type="Proteomes" id="UP000095706">
    <property type="component" value="Unassembled WGS sequence"/>
</dbReference>
<name>A0A174G4F2_9FIRM</name>
<proteinExistence type="predicted"/>
<feature type="compositionally biased region" description="Basic and acidic residues" evidence="1">
    <location>
        <begin position="103"/>
        <end position="120"/>
    </location>
</feature>
<reference evidence="2 3" key="1">
    <citation type="submission" date="2015-09" db="EMBL/GenBank/DDBJ databases">
        <authorList>
            <consortium name="Pathogen Informatics"/>
        </authorList>
    </citation>
    <scope>NUCLEOTIDE SEQUENCE [LARGE SCALE GENOMIC DNA]</scope>
    <source>
        <strain evidence="2 3">2789STDY5608849</strain>
    </source>
</reference>
<evidence type="ECO:0000256" key="1">
    <source>
        <dbReference type="SAM" id="MobiDB-lite"/>
    </source>
</evidence>
<dbReference type="EMBL" id="CYYV01000010">
    <property type="protein sequence ID" value="CUO55225.1"/>
    <property type="molecule type" value="Genomic_DNA"/>
</dbReference>
<dbReference type="AlphaFoldDB" id="A0A174G4F2"/>
<gene>
    <name evidence="2" type="ORF">ERS852406_02253</name>
</gene>
<feature type="region of interest" description="Disordered" evidence="1">
    <location>
        <begin position="103"/>
        <end position="129"/>
    </location>
</feature>
<evidence type="ECO:0000313" key="3">
    <source>
        <dbReference type="Proteomes" id="UP000095706"/>
    </source>
</evidence>
<sequence>MKKWKERKKEIGTKNHKKVDGKLLRIDKQFRHLKQRQKETISTWLYEEYRRLWIEKGQEPHKRNNREIVAAVMEQIEAAGIWLPEQEVTKYFYRRKTHYRNRIEKELQPKPEMQDKDSQTQKEQGAGSQ</sequence>
<protein>
    <submittedName>
        <fullName evidence="2">Uncharacterized protein</fullName>
    </submittedName>
</protein>